<feature type="region of interest" description="Disordered" evidence="1">
    <location>
        <begin position="725"/>
        <end position="753"/>
    </location>
</feature>
<name>A0A0L0V8I6_9BASI</name>
<dbReference type="AlphaFoldDB" id="A0A0L0V8I6"/>
<dbReference type="GO" id="GO:0005634">
    <property type="term" value="C:nucleus"/>
    <property type="evidence" value="ECO:0007669"/>
    <property type="project" value="TreeGrafter"/>
</dbReference>
<evidence type="ECO:0000313" key="4">
    <source>
        <dbReference type="Proteomes" id="UP000054564"/>
    </source>
</evidence>
<feature type="compositionally biased region" description="Low complexity" evidence="1">
    <location>
        <begin position="651"/>
        <end position="662"/>
    </location>
</feature>
<dbReference type="PANTHER" id="PTHR12977:SF4">
    <property type="entry name" value="HISTONE-LYSINE N-METHYLTRANSFERASE KMT5B"/>
    <property type="match status" value="1"/>
</dbReference>
<feature type="region of interest" description="Disordered" evidence="1">
    <location>
        <begin position="392"/>
        <end position="487"/>
    </location>
</feature>
<feature type="compositionally biased region" description="Polar residues" evidence="1">
    <location>
        <begin position="1"/>
        <end position="10"/>
    </location>
</feature>
<accession>A0A0L0V8I6</accession>
<feature type="compositionally biased region" description="Low complexity" evidence="1">
    <location>
        <begin position="856"/>
        <end position="884"/>
    </location>
</feature>
<dbReference type="PROSITE" id="PS50280">
    <property type="entry name" value="SET"/>
    <property type="match status" value="1"/>
</dbReference>
<comment type="caution">
    <text evidence="3">The sequence shown here is derived from an EMBL/GenBank/DDBJ whole genome shotgun (WGS) entry which is preliminary data.</text>
</comment>
<dbReference type="STRING" id="1165861.A0A0L0V8I6"/>
<dbReference type="EMBL" id="AJIL01000094">
    <property type="protein sequence ID" value="KNE95596.1"/>
    <property type="molecule type" value="Genomic_DNA"/>
</dbReference>
<proteinExistence type="predicted"/>
<feature type="compositionally biased region" description="Low complexity" evidence="1">
    <location>
        <begin position="815"/>
        <end position="830"/>
    </location>
</feature>
<feature type="compositionally biased region" description="Polar residues" evidence="1">
    <location>
        <begin position="166"/>
        <end position="181"/>
    </location>
</feature>
<dbReference type="GO" id="GO:0042799">
    <property type="term" value="F:histone H4K20 methyltransferase activity"/>
    <property type="evidence" value="ECO:0007669"/>
    <property type="project" value="TreeGrafter"/>
</dbReference>
<feature type="region of interest" description="Disordered" evidence="1">
    <location>
        <begin position="149"/>
        <end position="224"/>
    </location>
</feature>
<protein>
    <recommendedName>
        <fullName evidence="2">SET domain-containing protein</fullName>
    </recommendedName>
</protein>
<gene>
    <name evidence="3" type="ORF">PSTG_11087</name>
</gene>
<evidence type="ECO:0000256" key="1">
    <source>
        <dbReference type="SAM" id="MobiDB-lite"/>
    </source>
</evidence>
<feature type="compositionally biased region" description="Polar residues" evidence="1">
    <location>
        <begin position="579"/>
        <end position="589"/>
    </location>
</feature>
<feature type="compositionally biased region" description="Polar residues" evidence="1">
    <location>
        <begin position="426"/>
        <end position="460"/>
    </location>
</feature>
<feature type="compositionally biased region" description="Low complexity" evidence="1">
    <location>
        <begin position="406"/>
        <end position="418"/>
    </location>
</feature>
<feature type="compositionally biased region" description="Basic and acidic residues" evidence="1">
    <location>
        <begin position="596"/>
        <end position="605"/>
    </location>
</feature>
<feature type="region of interest" description="Disordered" evidence="1">
    <location>
        <begin position="769"/>
        <end position="942"/>
    </location>
</feature>
<feature type="compositionally biased region" description="Low complexity" evidence="1">
    <location>
        <begin position="199"/>
        <end position="220"/>
    </location>
</feature>
<dbReference type="Proteomes" id="UP000054564">
    <property type="component" value="Unassembled WGS sequence"/>
</dbReference>
<dbReference type="InterPro" id="IPR039977">
    <property type="entry name" value="Suv4-20/Set9"/>
</dbReference>
<organism evidence="3 4">
    <name type="scientific">Puccinia striiformis f. sp. tritici PST-78</name>
    <dbReference type="NCBI Taxonomy" id="1165861"/>
    <lineage>
        <taxon>Eukaryota</taxon>
        <taxon>Fungi</taxon>
        <taxon>Dikarya</taxon>
        <taxon>Basidiomycota</taxon>
        <taxon>Pucciniomycotina</taxon>
        <taxon>Pucciniomycetes</taxon>
        <taxon>Pucciniales</taxon>
        <taxon>Pucciniaceae</taxon>
        <taxon>Puccinia</taxon>
    </lineage>
</organism>
<feature type="region of interest" description="Disordered" evidence="1">
    <location>
        <begin position="638"/>
        <end position="674"/>
    </location>
</feature>
<dbReference type="SMART" id="SM00317">
    <property type="entry name" value="SET"/>
    <property type="match status" value="1"/>
</dbReference>
<feature type="region of interest" description="Disordered" evidence="1">
    <location>
        <begin position="1"/>
        <end position="33"/>
    </location>
</feature>
<evidence type="ECO:0000313" key="3">
    <source>
        <dbReference type="EMBL" id="KNE95597.1"/>
    </source>
</evidence>
<dbReference type="InterPro" id="IPR046341">
    <property type="entry name" value="SET_dom_sf"/>
</dbReference>
<dbReference type="OrthoDB" id="6627536at2759"/>
<keyword evidence="4" id="KW-1185">Reference proteome</keyword>
<feature type="region of interest" description="Disordered" evidence="1">
    <location>
        <begin position="568"/>
        <end position="626"/>
    </location>
</feature>
<feature type="compositionally biased region" description="Basic and acidic residues" evidence="1">
    <location>
        <begin position="735"/>
        <end position="751"/>
    </location>
</feature>
<dbReference type="Gene3D" id="2.170.270.10">
    <property type="entry name" value="SET domain"/>
    <property type="match status" value="1"/>
</dbReference>
<reference evidence="3" key="1">
    <citation type="submission" date="2014-03" db="EMBL/GenBank/DDBJ databases">
        <title>Cloning and expression analysis of gamma-glutamylcysteines synthetase in perennial ryegrass.</title>
        <authorList>
            <person name="Wei S."/>
            <person name="Sun Z."/>
        </authorList>
    </citation>
    <scope>NUCLEOTIDE SEQUENCE</scope>
    <source>
        <strain evidence="3">Race PST-78</strain>
    </source>
</reference>
<dbReference type="EMBL" id="AJIL01000094">
    <property type="protein sequence ID" value="KNE95597.1"/>
    <property type="molecule type" value="Genomic_DNA"/>
</dbReference>
<dbReference type="SUPFAM" id="SSF82199">
    <property type="entry name" value="SET domain"/>
    <property type="match status" value="1"/>
</dbReference>
<feature type="compositionally biased region" description="Low complexity" evidence="1">
    <location>
        <begin position="14"/>
        <end position="32"/>
    </location>
</feature>
<feature type="domain" description="SET" evidence="2">
    <location>
        <begin position="209"/>
        <end position="344"/>
    </location>
</feature>
<dbReference type="InterPro" id="IPR001214">
    <property type="entry name" value="SET_dom"/>
</dbReference>
<dbReference type="Pfam" id="PF00856">
    <property type="entry name" value="SET"/>
    <property type="match status" value="1"/>
</dbReference>
<dbReference type="PANTHER" id="PTHR12977">
    <property type="entry name" value="SUPPRESSOR OF VARIEGATION 4-20-RELATED"/>
    <property type="match status" value="1"/>
</dbReference>
<sequence length="942" mass="103285">MVLKNSPSNRTDSESTLSSTPSHHPSGSSYSPAEKLTRADDLMSDVLDCFLWPTHNNPSNQAKRTIKFTPDYRRPRALNINDFKKIIHSVQTGELRNLTEATTVIRQLPAVINYLHNAEPPRLGKHIGLYLQLFLPKCGVRFCETDRYDQSRQAPTDEQVHPDIQPPSSHCSSPATQSPSTSKRRRSKIRANELRDLLGSSQPSPRDSPGPSRRGSTRSGEPYSRAKNLTHLAVFAARDYVPNDIVMGCEGSFADLTEEEDLKLRSNAHLPAQADGSTGAVPRESTDFSHIVNSRGKFQVFCGPARFVNHDCENNAILLREGFTIKFKVTKSIKAGEEILTSYGMNYFGERNCECMCATCERTGKGFYNSQEEIDSDSGDNEQLIIEHQTTPIKYEFEDPNPTVPGLGTDTDLSSLLDSSEDTTSRASNTPALEQSPTISYSTTPSQVRRQLGLASQPQSALADHRSNSRSSSTRRGRPSQPDHQDHITTNTAAFISPVKFLPTQDLTLPIFAPPETEQAQSTIPLKQLESPPTSQPVGKSTPVTAQAMPVKRKTYWITTKQKQLGLVPWGDDTDMPGPSTSQPYSPLTPSLLGPSRRDSSDRAPPRQKRKAATEPRPARLPIRSYWVSTKEKQLGILPWKDDASDGNSEPTANTPRPTRSTRASRRASEHMNAVVDFPTAPRGSKLSYKVFQEGSQEAEMLSTAIGRELLGFRPRVIKKKKVVAEEADNQTTSTDHHQLASSEPRVKNDQDGDALMVPFEEITSFLLKYPGDGPVGHNSQNENNGTERVDEENRMGEESAVEKPVGHQPSTVASTSGSPSTCTSSTSPKTHSRSRRRTTKDSHSRPSSRQKRKQQSSAASLPSSPSSSCLSSLSQADTSLSSALPPPINSISEPPLTLSIDTTPRLVTHNITNDIQPKNDPASSSESSSATGHRLLVSSIG</sequence>
<evidence type="ECO:0000259" key="2">
    <source>
        <dbReference type="PROSITE" id="PS50280"/>
    </source>
</evidence>
<feature type="compositionally biased region" description="Basic and acidic residues" evidence="1">
    <location>
        <begin position="786"/>
        <end position="806"/>
    </location>
</feature>
<reference evidence="4" key="2">
    <citation type="submission" date="2014-03" db="EMBL/GenBank/DDBJ databases">
        <title>The Genome Sequence of Puccinia striiformis f. sp. tritici PST-78.</title>
        <authorList>
            <consortium name="The Broad Institute Genome Sequencing Platform"/>
            <person name="Cuomo C."/>
            <person name="Hulbert S."/>
            <person name="Chen X."/>
            <person name="Walker B."/>
            <person name="Young S.K."/>
            <person name="Zeng Q."/>
            <person name="Gargeya S."/>
            <person name="Fitzgerald M."/>
            <person name="Haas B."/>
            <person name="Abouelleil A."/>
            <person name="Alvarado L."/>
            <person name="Arachchi H.M."/>
            <person name="Berlin A.M."/>
            <person name="Chapman S.B."/>
            <person name="Goldberg J."/>
            <person name="Griggs A."/>
            <person name="Gujja S."/>
            <person name="Hansen M."/>
            <person name="Howarth C."/>
            <person name="Imamovic A."/>
            <person name="Larimer J."/>
            <person name="McCowan C."/>
            <person name="Montmayeur A."/>
            <person name="Murphy C."/>
            <person name="Neiman D."/>
            <person name="Pearson M."/>
            <person name="Priest M."/>
            <person name="Roberts A."/>
            <person name="Saif S."/>
            <person name="Shea T."/>
            <person name="Sisk P."/>
            <person name="Sykes S."/>
            <person name="Wortman J."/>
            <person name="Nusbaum C."/>
            <person name="Birren B."/>
        </authorList>
    </citation>
    <scope>NUCLEOTIDE SEQUENCE [LARGE SCALE GENOMIC DNA]</scope>
    <source>
        <strain evidence="4">race PST-78</strain>
    </source>
</reference>